<dbReference type="EMBL" id="ABKX01000013">
    <property type="protein sequence ID" value="EDS90338.1"/>
    <property type="molecule type" value="Genomic_DNA"/>
</dbReference>
<evidence type="ECO:0000313" key="2">
    <source>
        <dbReference type="Proteomes" id="UP000003042"/>
    </source>
</evidence>
<proteinExistence type="predicted"/>
<name>A0ABC9NJE4_ESCAT</name>
<organism evidence="1 2">
    <name type="scientific">Escherichia albertii (strain TW07627)</name>
    <dbReference type="NCBI Taxonomy" id="502347"/>
    <lineage>
        <taxon>Bacteria</taxon>
        <taxon>Pseudomonadati</taxon>
        <taxon>Pseudomonadota</taxon>
        <taxon>Gammaproteobacteria</taxon>
        <taxon>Enterobacterales</taxon>
        <taxon>Enterobacteriaceae</taxon>
        <taxon>Escherichia</taxon>
    </lineage>
</organism>
<protein>
    <submittedName>
        <fullName evidence="1">Uncharacterized protein</fullName>
    </submittedName>
</protein>
<reference evidence="1 2" key="1">
    <citation type="submission" date="2008-02" db="EMBL/GenBank/DDBJ databases">
        <title>Annotation of Escherichia albertii TW07627.</title>
        <authorList>
            <person name="Sutton G."/>
            <person name="Whittam T.S."/>
            <person name="Sebastian Y."/>
        </authorList>
    </citation>
    <scope>NUCLEOTIDE SEQUENCE [LARGE SCALE GENOMIC DNA]</scope>
    <source>
        <strain evidence="1 2">TW07627</strain>
    </source>
</reference>
<dbReference type="AlphaFoldDB" id="A0ABC9NJE4"/>
<sequence>MGSRRLPHRLVFASLACKPEKVFTPPPASVFAHCQQPDIFSLLATA</sequence>
<dbReference type="Proteomes" id="UP000003042">
    <property type="component" value="Unassembled WGS sequence"/>
</dbReference>
<evidence type="ECO:0000313" key="1">
    <source>
        <dbReference type="EMBL" id="EDS90338.1"/>
    </source>
</evidence>
<accession>A0ABC9NJE4</accession>
<comment type="caution">
    <text evidence="1">The sequence shown here is derived from an EMBL/GenBank/DDBJ whole genome shotgun (WGS) entry which is preliminary data.</text>
</comment>
<gene>
    <name evidence="1" type="ORF">ESCAB7627_2236</name>
</gene>